<dbReference type="RefSeq" id="WP_363798098.1">
    <property type="nucleotide sequence ID" value="NZ_CP159925.1"/>
</dbReference>
<dbReference type="EMBL" id="CP159925">
    <property type="protein sequence ID" value="XCO75236.1"/>
    <property type="molecule type" value="Genomic_DNA"/>
</dbReference>
<keyword evidence="1" id="KW-0732">Signal</keyword>
<organism evidence="2">
    <name type="scientific">Lysobacter firmicutimachus</name>
    <dbReference type="NCBI Taxonomy" id="1792846"/>
    <lineage>
        <taxon>Bacteria</taxon>
        <taxon>Pseudomonadati</taxon>
        <taxon>Pseudomonadota</taxon>
        <taxon>Gammaproteobacteria</taxon>
        <taxon>Lysobacterales</taxon>
        <taxon>Lysobacteraceae</taxon>
        <taxon>Lysobacter</taxon>
    </lineage>
</organism>
<dbReference type="PROSITE" id="PS51257">
    <property type="entry name" value="PROKAR_LIPOPROTEIN"/>
    <property type="match status" value="1"/>
</dbReference>
<accession>A0AAU8MSQ3</accession>
<evidence type="ECO:0008006" key="3">
    <source>
        <dbReference type="Google" id="ProtNLM"/>
    </source>
</evidence>
<feature type="signal peptide" evidence="1">
    <location>
        <begin position="1"/>
        <end position="27"/>
    </location>
</feature>
<sequence>MRSSRFVVLRSSLAALAVALAACSPSASEPAAAAVKPAAAQPAPAPPPARPAQASVAADGQRVDVVTAIRAFPIAIAEVFDGRARKIDRVTILGQEDKGERFDLLLRIEGASDPKAEGGRCRDGREVVLRTLAFDANDNQVSGTHDLESCLKRTRLVAERREGDRVEYDLEHTYAEGDTWPVYLVYDLRHPGADITM</sequence>
<feature type="chain" id="PRO_5043795748" description="Lipoprotein" evidence="1">
    <location>
        <begin position="28"/>
        <end position="197"/>
    </location>
</feature>
<gene>
    <name evidence="2" type="ORF">ABU614_00080</name>
</gene>
<proteinExistence type="predicted"/>
<dbReference type="AlphaFoldDB" id="A0AAU8MSQ3"/>
<reference evidence="2" key="1">
    <citation type="submission" date="2024-06" db="EMBL/GenBank/DDBJ databases">
        <authorList>
            <person name="Li S."/>
        </authorList>
    </citation>
    <scope>NUCLEOTIDE SEQUENCE</scope>
    <source>
        <strain evidence="2">SR10</strain>
    </source>
</reference>
<name>A0AAU8MSQ3_9GAMM</name>
<evidence type="ECO:0000256" key="1">
    <source>
        <dbReference type="SAM" id="SignalP"/>
    </source>
</evidence>
<evidence type="ECO:0000313" key="2">
    <source>
        <dbReference type="EMBL" id="XCO75236.1"/>
    </source>
</evidence>
<protein>
    <recommendedName>
        <fullName evidence="3">Lipoprotein</fullName>
    </recommendedName>
</protein>